<dbReference type="EMBL" id="CAFBQF010000024">
    <property type="protein sequence ID" value="CAB5048090.1"/>
    <property type="molecule type" value="Genomic_DNA"/>
</dbReference>
<dbReference type="EMBL" id="CAEZZQ010000093">
    <property type="protein sequence ID" value="CAB4782261.1"/>
    <property type="molecule type" value="Genomic_DNA"/>
</dbReference>
<dbReference type="InterPro" id="IPR036005">
    <property type="entry name" value="Creatinase/aminopeptidase-like"/>
</dbReference>
<feature type="domain" description="Aminopeptidase P N-terminal" evidence="6">
    <location>
        <begin position="39"/>
        <end position="183"/>
    </location>
</feature>
<dbReference type="EMBL" id="CAFBMD010000180">
    <property type="protein sequence ID" value="CAB4909821.1"/>
    <property type="molecule type" value="Genomic_DNA"/>
</dbReference>
<dbReference type="CDD" id="cd01087">
    <property type="entry name" value="Prolidase"/>
    <property type="match status" value="1"/>
</dbReference>
<gene>
    <name evidence="7" type="ORF">UFOPK2894_01289</name>
    <name evidence="8" type="ORF">UFOPK3492_01435</name>
    <name evidence="9" type="ORF">UFOPK4295_00619</name>
</gene>
<dbReference type="InterPro" id="IPR000994">
    <property type="entry name" value="Pept_M24"/>
</dbReference>
<dbReference type="PANTHER" id="PTHR43226">
    <property type="entry name" value="XAA-PRO AMINOPEPTIDASE 3"/>
    <property type="match status" value="1"/>
</dbReference>
<keyword evidence="4" id="KW-0378">Hydrolase</keyword>
<dbReference type="PANTHER" id="PTHR43226:SF4">
    <property type="entry name" value="XAA-PRO AMINOPEPTIDASE 3"/>
    <property type="match status" value="1"/>
</dbReference>
<sequence length="480" mass="53777">MNQPPKLNIGSHDLPVSAKLADFMMTGWADTERTDVRPLPCVPFTAPRREKLSALFAGHRLVIPAGTFKVRANDTDYRFRPHSAFAWLTGIPGSEAVPDTVLVFEPHGNGHDVYLYLHPRSSRESAEFFRDRRHGELWVGRNPTAKEAEVAYGIKVRHINDLATDIAGKSDTILVRGEDVKVDGLIGAHEREGELLQMLAELRLIKDDYELEEMRKAVEATVRGFEDVVRALPDAMKSERGERIIEGAFYTRARTDGNDVGYDTIAASGAHACILHWMRNDGEVNDGDLLLLDAGVEVESLYTSDVTRTLPVNGKFTDAQRKIYQLVYDAQEAALATIKPGAKFRDFHRASQRVIAKGLEEWGILPIPAEESLDPEVGLHRRWTLCSTGHMLGIDVHDCAKARADQYLDGVLEVGHVLTVEPGLYLQPDDLLLPEELRGIGIRIEDDIVVTEDGYELLTKDLPRHPDEIEKWMARLLENR</sequence>
<keyword evidence="3" id="KW-0479">Metal-binding</keyword>
<evidence type="ECO:0000256" key="1">
    <source>
        <dbReference type="ARBA" id="ARBA00001936"/>
    </source>
</evidence>
<evidence type="ECO:0000256" key="2">
    <source>
        <dbReference type="ARBA" id="ARBA00008766"/>
    </source>
</evidence>
<dbReference type="GO" id="GO:0030145">
    <property type="term" value="F:manganese ion binding"/>
    <property type="evidence" value="ECO:0007669"/>
    <property type="project" value="InterPro"/>
</dbReference>
<dbReference type="SUPFAM" id="SSF53092">
    <property type="entry name" value="Creatinase/prolidase N-terminal domain"/>
    <property type="match status" value="1"/>
</dbReference>
<protein>
    <submittedName>
        <fullName evidence="7">Unannotated protein</fullName>
    </submittedName>
</protein>
<evidence type="ECO:0000256" key="5">
    <source>
        <dbReference type="ARBA" id="ARBA00023211"/>
    </source>
</evidence>
<name>A0A6J6WB88_9ZZZZ</name>
<dbReference type="Gene3D" id="3.40.350.10">
    <property type="entry name" value="Creatinase/prolidase N-terminal domain"/>
    <property type="match status" value="1"/>
</dbReference>
<evidence type="ECO:0000313" key="7">
    <source>
        <dbReference type="EMBL" id="CAB4782261.1"/>
    </source>
</evidence>
<evidence type="ECO:0000256" key="4">
    <source>
        <dbReference type="ARBA" id="ARBA00022801"/>
    </source>
</evidence>
<dbReference type="SMART" id="SM01011">
    <property type="entry name" value="AMP_N"/>
    <property type="match status" value="1"/>
</dbReference>
<evidence type="ECO:0000313" key="8">
    <source>
        <dbReference type="EMBL" id="CAB4909821.1"/>
    </source>
</evidence>
<dbReference type="AlphaFoldDB" id="A0A6J6WB88"/>
<proteinExistence type="inferred from homology"/>
<dbReference type="GO" id="GO:0005829">
    <property type="term" value="C:cytosol"/>
    <property type="evidence" value="ECO:0007669"/>
    <property type="project" value="TreeGrafter"/>
</dbReference>
<dbReference type="Pfam" id="PF05195">
    <property type="entry name" value="AMP_N"/>
    <property type="match status" value="1"/>
</dbReference>
<evidence type="ECO:0000256" key="3">
    <source>
        <dbReference type="ARBA" id="ARBA00022723"/>
    </source>
</evidence>
<evidence type="ECO:0000259" key="6">
    <source>
        <dbReference type="SMART" id="SM01011"/>
    </source>
</evidence>
<accession>A0A6J6WB88</accession>
<dbReference type="SUPFAM" id="SSF55920">
    <property type="entry name" value="Creatinase/aminopeptidase"/>
    <property type="match status" value="1"/>
</dbReference>
<organism evidence="7">
    <name type="scientific">freshwater metagenome</name>
    <dbReference type="NCBI Taxonomy" id="449393"/>
    <lineage>
        <taxon>unclassified sequences</taxon>
        <taxon>metagenomes</taxon>
        <taxon>ecological metagenomes</taxon>
    </lineage>
</organism>
<dbReference type="Pfam" id="PF00557">
    <property type="entry name" value="Peptidase_M24"/>
    <property type="match status" value="1"/>
</dbReference>
<evidence type="ECO:0000313" key="9">
    <source>
        <dbReference type="EMBL" id="CAB5048090.1"/>
    </source>
</evidence>
<keyword evidence="5" id="KW-0464">Manganese</keyword>
<dbReference type="GO" id="GO:0006508">
    <property type="term" value="P:proteolysis"/>
    <property type="evidence" value="ECO:0007669"/>
    <property type="project" value="TreeGrafter"/>
</dbReference>
<dbReference type="InterPro" id="IPR052433">
    <property type="entry name" value="X-Pro_dipept-like"/>
</dbReference>
<dbReference type="GO" id="GO:0070006">
    <property type="term" value="F:metalloaminopeptidase activity"/>
    <property type="evidence" value="ECO:0007669"/>
    <property type="project" value="InterPro"/>
</dbReference>
<comment type="cofactor">
    <cofactor evidence="1">
        <name>Mn(2+)</name>
        <dbReference type="ChEBI" id="CHEBI:29035"/>
    </cofactor>
</comment>
<dbReference type="InterPro" id="IPR029149">
    <property type="entry name" value="Creatin/AminoP/Spt16_N"/>
</dbReference>
<dbReference type="InterPro" id="IPR007865">
    <property type="entry name" value="Aminopep_P_N"/>
</dbReference>
<dbReference type="Gene3D" id="3.90.230.10">
    <property type="entry name" value="Creatinase/methionine aminopeptidase superfamily"/>
    <property type="match status" value="1"/>
</dbReference>
<comment type="similarity">
    <text evidence="2">Belongs to the peptidase M24B family.</text>
</comment>
<reference evidence="7" key="1">
    <citation type="submission" date="2020-05" db="EMBL/GenBank/DDBJ databases">
        <authorList>
            <person name="Chiriac C."/>
            <person name="Salcher M."/>
            <person name="Ghai R."/>
            <person name="Kavagutti S V."/>
        </authorList>
    </citation>
    <scope>NUCLEOTIDE SEQUENCE</scope>
</reference>